<keyword evidence="10" id="KW-1185">Reference proteome</keyword>
<dbReference type="GO" id="GO:0000472">
    <property type="term" value="P:endonucleolytic cleavage to generate mature 5'-end of SSU-rRNA from (SSU-rRNA, 5.8S rRNA, LSU-rRNA)"/>
    <property type="evidence" value="ECO:0007669"/>
    <property type="project" value="TreeGrafter"/>
</dbReference>
<evidence type="ECO:0000313" key="10">
    <source>
        <dbReference type="Proteomes" id="UP000215127"/>
    </source>
</evidence>
<evidence type="ECO:0000256" key="7">
    <source>
        <dbReference type="SAM" id="Coils"/>
    </source>
</evidence>
<dbReference type="PANTHER" id="PTHR12311:SF7">
    <property type="entry name" value="ACTIVATOR OF BASAL TRANSCRIPTION 1"/>
    <property type="match status" value="1"/>
</dbReference>
<organism evidence="9 10">
    <name type="scientific">Zymoseptoria tritici (strain ST99CH_3D7)</name>
    <dbReference type="NCBI Taxonomy" id="1276538"/>
    <lineage>
        <taxon>Eukaryota</taxon>
        <taxon>Fungi</taxon>
        <taxon>Dikarya</taxon>
        <taxon>Ascomycota</taxon>
        <taxon>Pezizomycotina</taxon>
        <taxon>Dothideomycetes</taxon>
        <taxon>Dothideomycetidae</taxon>
        <taxon>Mycosphaerellales</taxon>
        <taxon>Mycosphaerellaceae</taxon>
        <taxon>Zymoseptoria</taxon>
    </lineage>
</organism>
<accession>A0A1X7S2F5</accession>
<reference evidence="9 10" key="1">
    <citation type="submission" date="2016-06" db="EMBL/GenBank/DDBJ databases">
        <authorList>
            <person name="Kjaerup R.B."/>
            <person name="Dalgaard T.S."/>
            <person name="Juul-Madsen H.R."/>
        </authorList>
    </citation>
    <scope>NUCLEOTIDE SEQUENCE [LARGE SCALE GENOMIC DNA]</scope>
</reference>
<dbReference type="GO" id="GO:0000480">
    <property type="term" value="P:endonucleolytic cleavage in 5'-ETS of tricistronic rRNA transcript (SSU-rRNA, 5.8S rRNA, LSU-rRNA)"/>
    <property type="evidence" value="ECO:0007669"/>
    <property type="project" value="TreeGrafter"/>
</dbReference>
<dbReference type="GO" id="GO:0005730">
    <property type="term" value="C:nucleolus"/>
    <property type="evidence" value="ECO:0007669"/>
    <property type="project" value="UniProtKB-SubCell"/>
</dbReference>
<gene>
    <name evidence="9" type="ORF">ZT3D7_G9007</name>
</gene>
<comment type="similarity">
    <text evidence="2">Belongs to the ESF2/ABP1 family.</text>
</comment>
<proteinExistence type="inferred from homology"/>
<dbReference type="PANTHER" id="PTHR12311">
    <property type="entry name" value="ACTIVATOR OF BASAL TRANSCRIPTION 1"/>
    <property type="match status" value="1"/>
</dbReference>
<protein>
    <recommendedName>
        <fullName evidence="6">18S rRNA factor 2</fullName>
    </recommendedName>
</protein>
<dbReference type="Proteomes" id="UP000215127">
    <property type="component" value="Chromosome 9"/>
</dbReference>
<dbReference type="InterPro" id="IPR034353">
    <property type="entry name" value="ABT1/ESF2_RRM"/>
</dbReference>
<evidence type="ECO:0000256" key="4">
    <source>
        <dbReference type="ARBA" id="ARBA00023242"/>
    </source>
</evidence>
<keyword evidence="7" id="KW-0175">Coiled coil</keyword>
<sequence length="346" mass="38961">MPIRKRNEFLDGGDSEEELENGSDSDAEEGRAAIGGHANKRRRVDTESEGSLSEAEDEVKEEKVVEEKAVEEKSGKGKRAKENKSGKGEDTRFDFSNFEDAEPPADDQDEDIAQDDNADTPPTLPLKPAKKSSDLKQYEAAQRALRKSGVIYISRVPPFMKPHTLKHLLEPHAPSGLNRIFLTPEDPTQHTKRVKNGGNKKKSFTDGWVEFTSKREAQRAAELLNGNIIGGKKGGFYHDDLWNVKYLKGFKWNHLTEQVANENAERAARTREEIRRTRKENKAFVEDVERGKMLEGMEGKARRKKERGGEGGEVRRRKLEFTQRKAKRGGEEGEGVGSSRVLGMIF</sequence>
<dbReference type="SUPFAM" id="SSF54928">
    <property type="entry name" value="RNA-binding domain, RBD"/>
    <property type="match status" value="1"/>
</dbReference>
<feature type="compositionally biased region" description="Basic and acidic residues" evidence="8">
    <location>
        <begin position="60"/>
        <end position="93"/>
    </location>
</feature>
<dbReference type="STRING" id="1276538.A0A1X7S2F5"/>
<name>A0A1X7S2F5_ZYMT9</name>
<evidence type="ECO:0000256" key="5">
    <source>
        <dbReference type="ARBA" id="ARBA00025024"/>
    </source>
</evidence>
<feature type="region of interest" description="Disordered" evidence="8">
    <location>
        <begin position="1"/>
        <end position="140"/>
    </location>
</feature>
<dbReference type="GO" id="GO:0034462">
    <property type="term" value="P:small-subunit processome assembly"/>
    <property type="evidence" value="ECO:0007669"/>
    <property type="project" value="TreeGrafter"/>
</dbReference>
<comment type="subcellular location">
    <subcellularLocation>
        <location evidence="1">Nucleus</location>
        <location evidence="1">Nucleolus</location>
    </subcellularLocation>
</comment>
<dbReference type="InterPro" id="IPR035979">
    <property type="entry name" value="RBD_domain_sf"/>
</dbReference>
<dbReference type="InterPro" id="IPR039119">
    <property type="entry name" value="ABT1/Esf2"/>
</dbReference>
<dbReference type="Gene3D" id="3.30.70.330">
    <property type="match status" value="1"/>
</dbReference>
<dbReference type="CDD" id="cd12263">
    <property type="entry name" value="RRM_ABT1_like"/>
    <property type="match status" value="1"/>
</dbReference>
<evidence type="ECO:0000256" key="6">
    <source>
        <dbReference type="ARBA" id="ARBA00032634"/>
    </source>
</evidence>
<dbReference type="GO" id="GO:0003723">
    <property type="term" value="F:RNA binding"/>
    <property type="evidence" value="ECO:0007669"/>
    <property type="project" value="UniProtKB-KW"/>
</dbReference>
<dbReference type="EMBL" id="LT853700">
    <property type="protein sequence ID" value="SMQ53853.1"/>
    <property type="molecule type" value="Genomic_DNA"/>
</dbReference>
<keyword evidence="3" id="KW-0694">RNA-binding</keyword>
<feature type="region of interest" description="Disordered" evidence="8">
    <location>
        <begin position="295"/>
        <end position="346"/>
    </location>
</feature>
<dbReference type="InterPro" id="IPR012677">
    <property type="entry name" value="Nucleotide-bd_a/b_plait_sf"/>
</dbReference>
<feature type="compositionally biased region" description="Low complexity" evidence="8">
    <location>
        <begin position="337"/>
        <end position="346"/>
    </location>
</feature>
<dbReference type="GO" id="GO:0000447">
    <property type="term" value="P:endonucleolytic cleavage in ITS1 to separate SSU-rRNA from 5.8S rRNA and LSU-rRNA from tricistronic rRNA transcript (SSU-rRNA, 5.8S rRNA, LSU-rRNA)"/>
    <property type="evidence" value="ECO:0007669"/>
    <property type="project" value="TreeGrafter"/>
</dbReference>
<evidence type="ECO:0000256" key="2">
    <source>
        <dbReference type="ARBA" id="ARBA00005819"/>
    </source>
</evidence>
<evidence type="ECO:0000313" key="9">
    <source>
        <dbReference type="EMBL" id="SMQ53853.1"/>
    </source>
</evidence>
<feature type="compositionally biased region" description="Basic and acidic residues" evidence="8">
    <location>
        <begin position="307"/>
        <end position="331"/>
    </location>
</feature>
<feature type="coiled-coil region" evidence="7">
    <location>
        <begin position="260"/>
        <end position="287"/>
    </location>
</feature>
<keyword evidence="4" id="KW-0539">Nucleus</keyword>
<feature type="compositionally biased region" description="Acidic residues" evidence="8">
    <location>
        <begin position="11"/>
        <end position="27"/>
    </location>
</feature>
<evidence type="ECO:0000256" key="3">
    <source>
        <dbReference type="ARBA" id="ARBA00022884"/>
    </source>
</evidence>
<dbReference type="AlphaFoldDB" id="A0A1X7S2F5"/>
<comment type="function">
    <text evidence="5">Involved in the small subunit (SSU) processome assembly and function, and in the 18S rRNA synthesis. Required for the early cleavages at sites A0, A1 and A2.</text>
</comment>
<feature type="compositionally biased region" description="Acidic residues" evidence="8">
    <location>
        <begin position="97"/>
        <end position="118"/>
    </location>
</feature>
<evidence type="ECO:0000256" key="1">
    <source>
        <dbReference type="ARBA" id="ARBA00004604"/>
    </source>
</evidence>
<evidence type="ECO:0000256" key="8">
    <source>
        <dbReference type="SAM" id="MobiDB-lite"/>
    </source>
</evidence>